<name>A0A8H6YTU4_9AGAR</name>
<reference evidence="3" key="1">
    <citation type="submission" date="2020-05" db="EMBL/GenBank/DDBJ databases">
        <title>Mycena genomes resolve the evolution of fungal bioluminescence.</title>
        <authorList>
            <person name="Tsai I.J."/>
        </authorList>
    </citation>
    <scope>NUCLEOTIDE SEQUENCE</scope>
    <source>
        <strain evidence="3">CCC161011</strain>
    </source>
</reference>
<dbReference type="EMBL" id="JACAZI010000003">
    <property type="protein sequence ID" value="KAF7364696.1"/>
    <property type="molecule type" value="Genomic_DNA"/>
</dbReference>
<evidence type="ECO:0000313" key="4">
    <source>
        <dbReference type="Proteomes" id="UP000620124"/>
    </source>
</evidence>
<comment type="caution">
    <text evidence="3">The sequence shown here is derived from an EMBL/GenBank/DDBJ whole genome shotgun (WGS) entry which is preliminary data.</text>
</comment>
<keyword evidence="4" id="KW-1185">Reference proteome</keyword>
<feature type="compositionally biased region" description="Low complexity" evidence="1">
    <location>
        <begin position="111"/>
        <end position="137"/>
    </location>
</feature>
<evidence type="ECO:0000256" key="1">
    <source>
        <dbReference type="SAM" id="MobiDB-lite"/>
    </source>
</evidence>
<feature type="region of interest" description="Disordered" evidence="1">
    <location>
        <begin position="111"/>
        <end position="142"/>
    </location>
</feature>
<gene>
    <name evidence="3" type="ORF">MVEN_00339200</name>
</gene>
<accession>A0A8H6YTU4</accession>
<feature type="signal peptide" evidence="2">
    <location>
        <begin position="1"/>
        <end position="22"/>
    </location>
</feature>
<proteinExistence type="predicted"/>
<dbReference type="AlphaFoldDB" id="A0A8H6YTU4"/>
<evidence type="ECO:0000256" key="2">
    <source>
        <dbReference type="SAM" id="SignalP"/>
    </source>
</evidence>
<sequence>MSSHSLLAKVLLLAVVSSRVQGAALTTTSTTVSPSSTPDSGTTTCITFDFPSGSSSVAGSPTTDGSFLIPTGGTVTVTSGTATESRSITQTIEPSGSLLFTCWTYTVPEPTSTSPSTSAFSVSSSDVGTTTDPVDVPQSTSSSTSHFVTYTVCT</sequence>
<keyword evidence="2" id="KW-0732">Signal</keyword>
<protein>
    <recommendedName>
        <fullName evidence="5">Ig-like domain-containing protein</fullName>
    </recommendedName>
</protein>
<evidence type="ECO:0008006" key="5">
    <source>
        <dbReference type="Google" id="ProtNLM"/>
    </source>
</evidence>
<organism evidence="3 4">
    <name type="scientific">Mycena venus</name>
    <dbReference type="NCBI Taxonomy" id="2733690"/>
    <lineage>
        <taxon>Eukaryota</taxon>
        <taxon>Fungi</taxon>
        <taxon>Dikarya</taxon>
        <taxon>Basidiomycota</taxon>
        <taxon>Agaricomycotina</taxon>
        <taxon>Agaricomycetes</taxon>
        <taxon>Agaricomycetidae</taxon>
        <taxon>Agaricales</taxon>
        <taxon>Marasmiineae</taxon>
        <taxon>Mycenaceae</taxon>
        <taxon>Mycena</taxon>
    </lineage>
</organism>
<feature type="chain" id="PRO_5034627255" description="Ig-like domain-containing protein" evidence="2">
    <location>
        <begin position="23"/>
        <end position="154"/>
    </location>
</feature>
<evidence type="ECO:0000313" key="3">
    <source>
        <dbReference type="EMBL" id="KAF7364696.1"/>
    </source>
</evidence>
<dbReference type="Proteomes" id="UP000620124">
    <property type="component" value="Unassembled WGS sequence"/>
</dbReference>